<dbReference type="PROSITE" id="PS51257">
    <property type="entry name" value="PROKAR_LIPOPROTEIN"/>
    <property type="match status" value="1"/>
</dbReference>
<evidence type="ECO:0000313" key="3">
    <source>
        <dbReference type="Proteomes" id="UP000540412"/>
    </source>
</evidence>
<feature type="signal peptide" evidence="1">
    <location>
        <begin position="1"/>
        <end position="19"/>
    </location>
</feature>
<evidence type="ECO:0008006" key="4">
    <source>
        <dbReference type="Google" id="ProtNLM"/>
    </source>
</evidence>
<sequence>MRSLHRAVTLAAIAAAGCAGDPAATEHSPPTGAASAHVKDCASQLLTEPAQITVTCADGNLAVADIAWESWAPDSAHGSGTEHFNTCTPNCASGQQQSTPVIVRLSAPEAGVFSRIELTAQDGGAQVYPLPH</sequence>
<proteinExistence type="predicted"/>
<evidence type="ECO:0000313" key="2">
    <source>
        <dbReference type="EMBL" id="MBB5912068.1"/>
    </source>
</evidence>
<feature type="chain" id="PRO_5039191086" description="Lipoprotein" evidence="1">
    <location>
        <begin position="20"/>
        <end position="132"/>
    </location>
</feature>
<organism evidence="2 3">
    <name type="scientific">Nocardia transvalensis</name>
    <dbReference type="NCBI Taxonomy" id="37333"/>
    <lineage>
        <taxon>Bacteria</taxon>
        <taxon>Bacillati</taxon>
        <taxon>Actinomycetota</taxon>
        <taxon>Actinomycetes</taxon>
        <taxon>Mycobacteriales</taxon>
        <taxon>Nocardiaceae</taxon>
        <taxon>Nocardia</taxon>
    </lineage>
</organism>
<dbReference type="AlphaFoldDB" id="A0A7W9PA95"/>
<evidence type="ECO:0000256" key="1">
    <source>
        <dbReference type="SAM" id="SignalP"/>
    </source>
</evidence>
<comment type="caution">
    <text evidence="2">The sequence shown here is derived from an EMBL/GenBank/DDBJ whole genome shotgun (WGS) entry which is preliminary data.</text>
</comment>
<accession>A0A7W9PA95</accession>
<keyword evidence="1" id="KW-0732">Signal</keyword>
<name>A0A7W9PA95_9NOCA</name>
<keyword evidence="3" id="KW-1185">Reference proteome</keyword>
<dbReference type="EMBL" id="JACHIT010000001">
    <property type="protein sequence ID" value="MBB5912068.1"/>
    <property type="molecule type" value="Genomic_DNA"/>
</dbReference>
<reference evidence="2 3" key="1">
    <citation type="submission" date="2020-08" db="EMBL/GenBank/DDBJ databases">
        <title>Sequencing the genomes of 1000 actinobacteria strains.</title>
        <authorList>
            <person name="Klenk H.-P."/>
        </authorList>
    </citation>
    <scope>NUCLEOTIDE SEQUENCE [LARGE SCALE GENOMIC DNA]</scope>
    <source>
        <strain evidence="2 3">DSM 43582</strain>
    </source>
</reference>
<gene>
    <name evidence="2" type="ORF">BJY24_000935</name>
</gene>
<dbReference type="RefSeq" id="WP_051162334.1">
    <property type="nucleotide sequence ID" value="NZ_JACHIT010000001.1"/>
</dbReference>
<dbReference type="Proteomes" id="UP000540412">
    <property type="component" value="Unassembled WGS sequence"/>
</dbReference>
<protein>
    <recommendedName>
        <fullName evidence="4">Lipoprotein</fullName>
    </recommendedName>
</protein>